<dbReference type="Proteomes" id="UP001066276">
    <property type="component" value="Chromosome 9"/>
</dbReference>
<comment type="caution">
    <text evidence="1">The sequence shown here is derived from an EMBL/GenBank/DDBJ whole genome shotgun (WGS) entry which is preliminary data.</text>
</comment>
<protein>
    <submittedName>
        <fullName evidence="1">Uncharacterized protein</fullName>
    </submittedName>
</protein>
<sequence>MQMHFISHCGERSEISCLLSGNVPPRPRVEDKGIPGVVWCCGRKQSYVGVQLTGRRSAGVSNTSPLPRQRGGAPRTAALESAAKALCSWETPLRGSNRSGGRCTPSGRTRWLSFSTEQMLDGVASGRGAIHITEPLIGGAAGCNEAAHGVVDKQRCRLQ</sequence>
<name>A0AAV7N448_PLEWA</name>
<keyword evidence="2" id="KW-1185">Reference proteome</keyword>
<evidence type="ECO:0000313" key="2">
    <source>
        <dbReference type="Proteomes" id="UP001066276"/>
    </source>
</evidence>
<reference evidence="1" key="1">
    <citation type="journal article" date="2022" name="bioRxiv">
        <title>Sequencing and chromosome-scale assembly of the giantPleurodeles waltlgenome.</title>
        <authorList>
            <person name="Brown T."/>
            <person name="Elewa A."/>
            <person name="Iarovenko S."/>
            <person name="Subramanian E."/>
            <person name="Araus A.J."/>
            <person name="Petzold A."/>
            <person name="Susuki M."/>
            <person name="Suzuki K.-i.T."/>
            <person name="Hayashi T."/>
            <person name="Toyoda A."/>
            <person name="Oliveira C."/>
            <person name="Osipova E."/>
            <person name="Leigh N.D."/>
            <person name="Simon A."/>
            <person name="Yun M.H."/>
        </authorList>
    </citation>
    <scope>NUCLEOTIDE SEQUENCE</scope>
    <source>
        <strain evidence="1">20211129_DDA</strain>
        <tissue evidence="1">Liver</tissue>
    </source>
</reference>
<dbReference type="EMBL" id="JANPWB010000013">
    <property type="protein sequence ID" value="KAJ1110806.1"/>
    <property type="molecule type" value="Genomic_DNA"/>
</dbReference>
<proteinExistence type="predicted"/>
<dbReference type="AlphaFoldDB" id="A0AAV7N448"/>
<gene>
    <name evidence="1" type="ORF">NDU88_008152</name>
</gene>
<organism evidence="1 2">
    <name type="scientific">Pleurodeles waltl</name>
    <name type="common">Iberian ribbed newt</name>
    <dbReference type="NCBI Taxonomy" id="8319"/>
    <lineage>
        <taxon>Eukaryota</taxon>
        <taxon>Metazoa</taxon>
        <taxon>Chordata</taxon>
        <taxon>Craniata</taxon>
        <taxon>Vertebrata</taxon>
        <taxon>Euteleostomi</taxon>
        <taxon>Amphibia</taxon>
        <taxon>Batrachia</taxon>
        <taxon>Caudata</taxon>
        <taxon>Salamandroidea</taxon>
        <taxon>Salamandridae</taxon>
        <taxon>Pleurodelinae</taxon>
        <taxon>Pleurodeles</taxon>
    </lineage>
</organism>
<evidence type="ECO:0000313" key="1">
    <source>
        <dbReference type="EMBL" id="KAJ1110806.1"/>
    </source>
</evidence>
<accession>A0AAV7N448</accession>